<keyword evidence="6" id="KW-0597">Phosphoprotein</keyword>
<evidence type="ECO:0000256" key="15">
    <source>
        <dbReference type="ARBA" id="ARBA00039243"/>
    </source>
</evidence>
<dbReference type="PRINTS" id="PR00405">
    <property type="entry name" value="REVINTRACTNG"/>
</dbReference>
<dbReference type="CDD" id="cd09028">
    <property type="entry name" value="ArfGap_ArfGap3"/>
    <property type="match status" value="1"/>
</dbReference>
<dbReference type="Gene3D" id="1.10.220.150">
    <property type="entry name" value="Arf GTPase activating protein"/>
    <property type="match status" value="1"/>
</dbReference>
<dbReference type="Pfam" id="PF01412">
    <property type="entry name" value="ArfGap"/>
    <property type="match status" value="1"/>
</dbReference>
<keyword evidence="3" id="KW-0813">Transport</keyword>
<evidence type="ECO:0000256" key="17">
    <source>
        <dbReference type="SAM" id="MobiDB-lite"/>
    </source>
</evidence>
<dbReference type="GO" id="GO:0015031">
    <property type="term" value="P:protein transport"/>
    <property type="evidence" value="ECO:0007669"/>
    <property type="project" value="UniProtKB-KW"/>
</dbReference>
<keyword evidence="4" id="KW-0343">GTPase activation</keyword>
<comment type="function">
    <text evidence="14">GTPase-activating protein (GAP) for ADP ribosylation factor 1 (ARF1). Hydrolysis of ARF1-bound GTP may lead to dissociation of coatomer from Golgi-derived membranes to allow fusion with target membranes.</text>
</comment>
<keyword evidence="7" id="KW-0479">Metal-binding</keyword>
<reference evidence="20" key="2">
    <citation type="submission" date="2025-04" db="UniProtKB">
        <authorList>
            <consortium name="RefSeq"/>
        </authorList>
    </citation>
    <scope>IDENTIFICATION</scope>
    <source>
        <tissue evidence="20">Leukocyte</tissue>
    </source>
</reference>
<dbReference type="GO" id="GO:0048205">
    <property type="term" value="P:COPI coating of Golgi vesicle"/>
    <property type="evidence" value="ECO:0007669"/>
    <property type="project" value="TreeGrafter"/>
</dbReference>
<dbReference type="Ensembl" id="ENSCCNT00000012762.1">
    <property type="protein sequence ID" value="ENSCCNP00000009686.1"/>
    <property type="gene ID" value="ENSCCNG00000010186.1"/>
</dbReference>
<evidence type="ECO:0000256" key="7">
    <source>
        <dbReference type="ARBA" id="ARBA00022723"/>
    </source>
</evidence>
<keyword evidence="12" id="KW-0333">Golgi apparatus</keyword>
<dbReference type="InterPro" id="IPR001164">
    <property type="entry name" value="ArfGAP_dom"/>
</dbReference>
<dbReference type="GO" id="GO:0000139">
    <property type="term" value="C:Golgi membrane"/>
    <property type="evidence" value="ECO:0007669"/>
    <property type="project" value="UniProtKB-SubCell"/>
</dbReference>
<dbReference type="AlphaFoldDB" id="A0A8C0WHY9"/>
<accession>A0A8C0WHY9</accession>
<dbReference type="KEGG" id="ccan:109693114"/>
<dbReference type="PROSITE" id="PS50115">
    <property type="entry name" value="ARFGAP"/>
    <property type="match status" value="1"/>
</dbReference>
<evidence type="ECO:0000313" key="19">
    <source>
        <dbReference type="Ensembl" id="ENSCCNP00000009686.1"/>
    </source>
</evidence>
<dbReference type="GO" id="GO:0008270">
    <property type="term" value="F:zinc ion binding"/>
    <property type="evidence" value="ECO:0007669"/>
    <property type="project" value="UniProtKB-KW"/>
</dbReference>
<feature type="region of interest" description="Disordered" evidence="17">
    <location>
        <begin position="383"/>
        <end position="415"/>
    </location>
</feature>
<dbReference type="PANTHER" id="PTHR45686:SF1">
    <property type="entry name" value="ADP-RIBOSYLATION FACTOR GTPASE-ACTIVATING PROTEIN 3"/>
    <property type="match status" value="1"/>
</dbReference>
<evidence type="ECO:0000256" key="6">
    <source>
        <dbReference type="ARBA" id="ARBA00022553"/>
    </source>
</evidence>
<dbReference type="CTD" id="26286"/>
<keyword evidence="11" id="KW-0653">Protein transport</keyword>
<name>A0A8C0WHY9_CASCN</name>
<protein>
    <recommendedName>
        <fullName evidence="15">ADP-ribosylation factor GTPase-activating protein 3</fullName>
    </recommendedName>
</protein>
<feature type="region of interest" description="Disordered" evidence="17">
    <location>
        <begin position="158"/>
        <end position="202"/>
    </location>
</feature>
<dbReference type="SUPFAM" id="SSF57863">
    <property type="entry name" value="ArfGap/RecO-like zinc finger"/>
    <property type="match status" value="1"/>
</dbReference>
<dbReference type="InterPro" id="IPR038508">
    <property type="entry name" value="ArfGAP_dom_sf"/>
</dbReference>
<keyword evidence="8 16" id="KW-0863">Zinc-finger</keyword>
<evidence type="ECO:0000256" key="1">
    <source>
        <dbReference type="ARBA" id="ARBA00004255"/>
    </source>
</evidence>
<reference evidence="19" key="1">
    <citation type="submission" date="2023-09" db="UniProtKB">
        <authorList>
            <consortium name="Ensembl"/>
        </authorList>
    </citation>
    <scope>IDENTIFICATION</scope>
</reference>
<organism evidence="19">
    <name type="scientific">Castor canadensis</name>
    <name type="common">American beaver</name>
    <dbReference type="NCBI Taxonomy" id="51338"/>
    <lineage>
        <taxon>Eukaryota</taxon>
        <taxon>Metazoa</taxon>
        <taxon>Chordata</taxon>
        <taxon>Craniata</taxon>
        <taxon>Vertebrata</taxon>
        <taxon>Euteleostomi</taxon>
        <taxon>Mammalia</taxon>
        <taxon>Eutheria</taxon>
        <taxon>Euarchontoglires</taxon>
        <taxon>Glires</taxon>
        <taxon>Rodentia</taxon>
        <taxon>Castorimorpha</taxon>
        <taxon>Castoridae</taxon>
        <taxon>Castor</taxon>
    </lineage>
</organism>
<sequence length="584" mass="64543">MGDPSKQDILTIFKRLRSVPTNKVCFDCAAKNPSWASITYGVFLCIDCSGSHRSLGVHLSFIRSTELDSNWSWFQLRCMQVGGNASASSFFHQHGCATNDTNAKYNSRAAQLYREKIKSLASQATRKHGTDLWLDSCVVPPVSPPPKEEDFFASHVSPEVSGTVQAPAQPEPSPLTPQAVETTPENAEGKPEQGPSVEGLNAPGKAALEVSSIIKKKPNQAKRGLGAKKGSLGAQKVANTCFTEMEKQAQAVDRMKEQEDLLAKAAPKEESVVSSLRLAYKDLEIQMKKDEKMNTSGKKKVEAERLGMGLGNSRSGISHSVTSDMQIIEQESPTLAKPRKKYHEDNDDSYFTSSSRYFDDPMELRGSSFSSWDDPADTYWKKEMNRDTETAVKGPGSSDRPTTRRKADYELSDSTDEAQKKFGNVKAISSDMYFGRQSQADYETRARLERLSASSSISSADLFDEQRKQTTGNYSLSSVLPNAPDMAQFKQGVRSVAGKLSVFANGVMTSIQVSEMGLKGHCETESGPLCDCGAIRLCIIDLRICCRTQDIMKSRNYDFCICLKFSICWAWRYMPVIPALGRQR</sequence>
<evidence type="ECO:0000256" key="8">
    <source>
        <dbReference type="ARBA" id="ARBA00022771"/>
    </source>
</evidence>
<evidence type="ECO:0000256" key="13">
    <source>
        <dbReference type="ARBA" id="ARBA00023136"/>
    </source>
</evidence>
<evidence type="ECO:0000259" key="18">
    <source>
        <dbReference type="PROSITE" id="PS50115"/>
    </source>
</evidence>
<evidence type="ECO:0000256" key="10">
    <source>
        <dbReference type="ARBA" id="ARBA00022892"/>
    </source>
</evidence>
<feature type="region of interest" description="Disordered" evidence="17">
    <location>
        <begin position="291"/>
        <end position="356"/>
    </location>
</feature>
<evidence type="ECO:0000313" key="20">
    <source>
        <dbReference type="RefSeq" id="XP_020029786.1"/>
    </source>
</evidence>
<comment type="subcellular location">
    <subcellularLocation>
        <location evidence="2">Cytoplasm</location>
    </subcellularLocation>
    <subcellularLocation>
        <location evidence="1">Golgi apparatus membrane</location>
        <topology evidence="1">Peripheral membrane protein</topology>
        <orientation evidence="1">Cytoplasmic side</orientation>
    </subcellularLocation>
</comment>
<dbReference type="RefSeq" id="XP_020029786.1">
    <property type="nucleotide sequence ID" value="XM_020174197.1"/>
</dbReference>
<dbReference type="InterPro" id="IPR037278">
    <property type="entry name" value="ARFGAP/RecO"/>
</dbReference>
<keyword evidence="13" id="KW-0472">Membrane</keyword>
<gene>
    <name evidence="19 20" type="primary">Arfgap3</name>
</gene>
<evidence type="ECO:0000256" key="14">
    <source>
        <dbReference type="ARBA" id="ARBA00037105"/>
    </source>
</evidence>
<dbReference type="GO" id="GO:0005096">
    <property type="term" value="F:GTPase activator activity"/>
    <property type="evidence" value="ECO:0007669"/>
    <property type="project" value="UniProtKB-KW"/>
</dbReference>
<dbReference type="PANTHER" id="PTHR45686">
    <property type="entry name" value="ADP-RIBOSYLATION FACTOR GTPASE ACTIVATING PROTEIN 3, ISOFORM H-RELATED"/>
    <property type="match status" value="1"/>
</dbReference>
<feature type="compositionally biased region" description="Basic and acidic residues" evidence="17">
    <location>
        <begin position="291"/>
        <end position="305"/>
    </location>
</feature>
<keyword evidence="9" id="KW-0862">Zinc</keyword>
<evidence type="ECO:0000256" key="3">
    <source>
        <dbReference type="ARBA" id="ARBA00022448"/>
    </source>
</evidence>
<evidence type="ECO:0000256" key="11">
    <source>
        <dbReference type="ARBA" id="ARBA00022927"/>
    </source>
</evidence>
<dbReference type="SMART" id="SM00105">
    <property type="entry name" value="ArfGap"/>
    <property type="match status" value="1"/>
</dbReference>
<evidence type="ECO:0000256" key="16">
    <source>
        <dbReference type="PROSITE-ProRule" id="PRU00288"/>
    </source>
</evidence>
<feature type="domain" description="Arf-GAP" evidence="18">
    <location>
        <begin position="10"/>
        <end position="126"/>
    </location>
</feature>
<keyword evidence="10" id="KW-0931">ER-Golgi transport</keyword>
<evidence type="ECO:0000256" key="5">
    <source>
        <dbReference type="ARBA" id="ARBA00022490"/>
    </source>
</evidence>
<evidence type="ECO:0000256" key="9">
    <source>
        <dbReference type="ARBA" id="ARBA00022833"/>
    </source>
</evidence>
<dbReference type="FunFam" id="1.10.220.150:FF:000004">
    <property type="entry name" value="Putative ADP-ribosylation factor GTPase-activating protein 2"/>
    <property type="match status" value="1"/>
</dbReference>
<evidence type="ECO:0000256" key="12">
    <source>
        <dbReference type="ARBA" id="ARBA00023034"/>
    </source>
</evidence>
<proteinExistence type="predicted"/>
<evidence type="ECO:0000256" key="2">
    <source>
        <dbReference type="ARBA" id="ARBA00004496"/>
    </source>
</evidence>
<evidence type="ECO:0000256" key="4">
    <source>
        <dbReference type="ARBA" id="ARBA00022468"/>
    </source>
</evidence>
<keyword evidence="5" id="KW-0963">Cytoplasm</keyword>
<feature type="compositionally biased region" description="Polar residues" evidence="17">
    <location>
        <begin position="312"/>
        <end position="333"/>
    </location>
</feature>
<dbReference type="OrthoDB" id="983479at2759"/>